<evidence type="ECO:0000313" key="2">
    <source>
        <dbReference type="EMBL" id="MBB5157096.1"/>
    </source>
</evidence>
<dbReference type="Proteomes" id="UP000584374">
    <property type="component" value="Unassembled WGS sequence"/>
</dbReference>
<proteinExistence type="predicted"/>
<gene>
    <name evidence="2" type="ORF">BJ970_004630</name>
</gene>
<dbReference type="EMBL" id="JACHIW010000001">
    <property type="protein sequence ID" value="MBB5157096.1"/>
    <property type="molecule type" value="Genomic_DNA"/>
</dbReference>
<dbReference type="RefSeq" id="WP_184728121.1">
    <property type="nucleotide sequence ID" value="NZ_JACHIW010000001.1"/>
</dbReference>
<feature type="region of interest" description="Disordered" evidence="1">
    <location>
        <begin position="1"/>
        <end position="41"/>
    </location>
</feature>
<feature type="compositionally biased region" description="Polar residues" evidence="1">
    <location>
        <begin position="19"/>
        <end position="41"/>
    </location>
</feature>
<evidence type="ECO:0000256" key="1">
    <source>
        <dbReference type="SAM" id="MobiDB-lite"/>
    </source>
</evidence>
<comment type="caution">
    <text evidence="2">The sequence shown here is derived from an EMBL/GenBank/DDBJ whole genome shotgun (WGS) entry which is preliminary data.</text>
</comment>
<accession>A0A840Q9I3</accession>
<protein>
    <submittedName>
        <fullName evidence="2">Uncharacterized protein</fullName>
    </submittedName>
</protein>
<keyword evidence="3" id="KW-1185">Reference proteome</keyword>
<name>A0A840Q9I3_9PSEU</name>
<evidence type="ECO:0000313" key="3">
    <source>
        <dbReference type="Proteomes" id="UP000584374"/>
    </source>
</evidence>
<reference evidence="2 3" key="1">
    <citation type="submission" date="2020-08" db="EMBL/GenBank/DDBJ databases">
        <title>Sequencing the genomes of 1000 actinobacteria strains.</title>
        <authorList>
            <person name="Klenk H.-P."/>
        </authorList>
    </citation>
    <scope>NUCLEOTIDE SEQUENCE [LARGE SCALE GENOMIC DNA]</scope>
    <source>
        <strain evidence="2 3">DSM 45584</strain>
    </source>
</reference>
<organism evidence="2 3">
    <name type="scientific">Saccharopolyspora phatthalungensis</name>
    <dbReference type="NCBI Taxonomy" id="664693"/>
    <lineage>
        <taxon>Bacteria</taxon>
        <taxon>Bacillati</taxon>
        <taxon>Actinomycetota</taxon>
        <taxon>Actinomycetes</taxon>
        <taxon>Pseudonocardiales</taxon>
        <taxon>Pseudonocardiaceae</taxon>
        <taxon>Saccharopolyspora</taxon>
    </lineage>
</organism>
<dbReference type="AlphaFoldDB" id="A0A840Q9I3"/>
<feature type="compositionally biased region" description="Basic and acidic residues" evidence="1">
    <location>
        <begin position="1"/>
        <end position="14"/>
    </location>
</feature>
<sequence>MTATTERPEQRADAPDASSGESAQQPASTSNAAEHNKGVQSGTFNGNYNVYNWYAESRKPQLDDRRISDEEIVRAREHFVERPGFGEALATLRRNRLLFLLGKGAGRSLASIRLLDECAVRSISRLSERRSFDSLAGADLEPGCGYIWEGLDTEWQDEITPASVDRATAWATKHNCFVVVIVDYAVSSDLRKYAERLGRPNPVDVALAVLRSQLGLNPDRAEEVLDSDFRERLPGDSAPNDAEFVAIRAWEVDTGKRNKAEALEEASQDLRKSVTSWFRLDRSPIEYAMLVAISVFENRDYDDVIASAEELENMIYQQDQGKSVASRKIFEFSKTRILFSLSATITPHRHTDGRGLHKETVHFRRSGWAQEAFRRAWSEYDLLRPVVVDWMAKQAKNGFQWYCAKALHDVLVNVPHSNPVAHVDALAGKQSPDANELAAELLGRLAGDPQTRHVVAPTLREWCASSRDFHRKWTAALVYATDYGLRQPEVALQELEKIARTNANLNSAVGKGIISLLDEPANRALVLRALQQWTRPDAADLDDDEQRANLRAVGLDCAQAALGLAHDTSYLRSLRASDAFGDPDPRPVAKLFRRLFQDERTRDKSLHTLLDLSDDSADNPTSDEARGLAQLVFTVAPDLHRTTAHPLFEHWKKIFPGNARRIDRAFTTLQLLHQMYSPHPER</sequence>